<dbReference type="InterPro" id="IPR050122">
    <property type="entry name" value="RTK"/>
</dbReference>
<feature type="region of interest" description="Disordered" evidence="12">
    <location>
        <begin position="361"/>
        <end position="384"/>
    </location>
</feature>
<keyword evidence="11" id="KW-0067">ATP-binding</keyword>
<dbReference type="InterPro" id="IPR041775">
    <property type="entry name" value="Ror-like_CRD"/>
</dbReference>
<evidence type="ECO:0000256" key="13">
    <source>
        <dbReference type="SAM" id="Phobius"/>
    </source>
</evidence>
<evidence type="ECO:0000256" key="12">
    <source>
        <dbReference type="SAM" id="MobiDB-lite"/>
    </source>
</evidence>
<keyword evidence="5 13" id="KW-0472">Membrane</keyword>
<comment type="subcellular location">
    <subcellularLocation>
        <location evidence="1">Membrane</location>
        <topology evidence="1">Single-pass membrane protein</topology>
    </subcellularLocation>
    <subcellularLocation>
        <location evidence="9">Synapse</location>
    </subcellularLocation>
</comment>
<evidence type="ECO:0000256" key="8">
    <source>
        <dbReference type="ARBA" id="ARBA00023319"/>
    </source>
</evidence>
<organism evidence="17 18">
    <name type="scientific">Elysia chlorotica</name>
    <name type="common">Eastern emerald elysia</name>
    <name type="synonym">Sea slug</name>
    <dbReference type="NCBI Taxonomy" id="188477"/>
    <lineage>
        <taxon>Eukaryota</taxon>
        <taxon>Metazoa</taxon>
        <taxon>Spiralia</taxon>
        <taxon>Lophotrochozoa</taxon>
        <taxon>Mollusca</taxon>
        <taxon>Gastropoda</taxon>
        <taxon>Heterobranchia</taxon>
        <taxon>Euthyneura</taxon>
        <taxon>Panpulmonata</taxon>
        <taxon>Sacoglossa</taxon>
        <taxon>Placobranchoidea</taxon>
        <taxon>Plakobranchidae</taxon>
        <taxon>Elysia</taxon>
    </lineage>
</organism>
<dbReference type="GO" id="GO:0004714">
    <property type="term" value="F:transmembrane receptor protein tyrosine kinase activity"/>
    <property type="evidence" value="ECO:0007669"/>
    <property type="project" value="TreeGrafter"/>
</dbReference>
<dbReference type="InterPro" id="IPR001245">
    <property type="entry name" value="Ser-Thr/Tyr_kinase_cat_dom"/>
</dbReference>
<keyword evidence="3 13" id="KW-1133">Transmembrane helix</keyword>
<feature type="binding site" evidence="11">
    <location>
        <position position="433"/>
    </location>
    <ligand>
        <name>ATP</name>
        <dbReference type="ChEBI" id="CHEBI:30616"/>
    </ligand>
</feature>
<feature type="compositionally biased region" description="Polar residues" evidence="12">
    <location>
        <begin position="361"/>
        <end position="378"/>
    </location>
</feature>
<comment type="caution">
    <text evidence="17">The sequence shown here is derived from an EMBL/GenBank/DDBJ whole genome shotgun (WGS) entry which is preliminary data.</text>
</comment>
<keyword evidence="11" id="KW-0547">Nucleotide-binding</keyword>
<dbReference type="EMBL" id="RQTK01000013">
    <property type="protein sequence ID" value="RUS91341.1"/>
    <property type="molecule type" value="Genomic_DNA"/>
</dbReference>
<reference evidence="17 18" key="1">
    <citation type="submission" date="2019-01" db="EMBL/GenBank/DDBJ databases">
        <title>A draft genome assembly of the solar-powered sea slug Elysia chlorotica.</title>
        <authorList>
            <person name="Cai H."/>
            <person name="Li Q."/>
            <person name="Fang X."/>
            <person name="Li J."/>
            <person name="Curtis N.E."/>
            <person name="Altenburger A."/>
            <person name="Shibata T."/>
            <person name="Feng M."/>
            <person name="Maeda T."/>
            <person name="Schwartz J.A."/>
            <person name="Shigenobu S."/>
            <person name="Lundholm N."/>
            <person name="Nishiyama T."/>
            <person name="Yang H."/>
            <person name="Hasebe M."/>
            <person name="Li S."/>
            <person name="Pierce S.K."/>
            <person name="Wang J."/>
        </authorList>
    </citation>
    <scope>NUCLEOTIDE SEQUENCE [LARGE SCALE GENOMIC DNA]</scope>
    <source>
        <strain evidence="17">EC2010</strain>
        <tissue evidence="17">Whole organism of an adult</tissue>
    </source>
</reference>
<dbReference type="PANTHER" id="PTHR24416">
    <property type="entry name" value="TYROSINE-PROTEIN KINASE RECEPTOR"/>
    <property type="match status" value="1"/>
</dbReference>
<dbReference type="InterPro" id="IPR020067">
    <property type="entry name" value="Frizzled_dom"/>
</dbReference>
<evidence type="ECO:0000313" key="17">
    <source>
        <dbReference type="EMBL" id="RUS91341.1"/>
    </source>
</evidence>
<dbReference type="PROSITE" id="PS00107">
    <property type="entry name" value="PROTEIN_KINASE_ATP"/>
    <property type="match status" value="1"/>
</dbReference>
<dbReference type="PIRSF" id="PIRSF000615">
    <property type="entry name" value="TyrPK_CSF1-R"/>
    <property type="match status" value="1"/>
</dbReference>
<feature type="region of interest" description="Disordered" evidence="12">
    <location>
        <begin position="659"/>
        <end position="720"/>
    </location>
</feature>
<dbReference type="PROSITE" id="PS50038">
    <property type="entry name" value="FZ"/>
    <property type="match status" value="1"/>
</dbReference>
<dbReference type="InterPro" id="IPR036179">
    <property type="entry name" value="Ig-like_dom_sf"/>
</dbReference>
<dbReference type="Pfam" id="PF07714">
    <property type="entry name" value="PK_Tyr_Ser-Thr"/>
    <property type="match status" value="2"/>
</dbReference>
<keyword evidence="2 13" id="KW-0812">Transmembrane</keyword>
<evidence type="ECO:0000313" key="18">
    <source>
        <dbReference type="Proteomes" id="UP000271974"/>
    </source>
</evidence>
<comment type="caution">
    <text evidence="10">Lacks conserved residue(s) required for the propagation of feature annotation.</text>
</comment>
<dbReference type="CDD" id="cd00096">
    <property type="entry name" value="Ig"/>
    <property type="match status" value="1"/>
</dbReference>
<keyword evidence="6" id="KW-1015">Disulfide bond</keyword>
<dbReference type="PROSITE" id="PS50011">
    <property type="entry name" value="PROTEIN_KINASE_DOM"/>
    <property type="match status" value="1"/>
</dbReference>
<dbReference type="PRINTS" id="PR00109">
    <property type="entry name" value="TYRKINASE"/>
</dbReference>
<dbReference type="GO" id="GO:0043235">
    <property type="term" value="C:receptor complex"/>
    <property type="evidence" value="ECO:0007669"/>
    <property type="project" value="TreeGrafter"/>
</dbReference>
<evidence type="ECO:0000259" key="15">
    <source>
        <dbReference type="PROSITE" id="PS50038"/>
    </source>
</evidence>
<feature type="domain" description="Protein kinase" evidence="14">
    <location>
        <begin position="399"/>
        <end position="637"/>
    </location>
</feature>
<evidence type="ECO:0008006" key="19">
    <source>
        <dbReference type="Google" id="ProtNLM"/>
    </source>
</evidence>
<keyword evidence="8" id="KW-0393">Immunoglobulin domain</keyword>
<feature type="compositionally biased region" description="Low complexity" evidence="12">
    <location>
        <begin position="668"/>
        <end position="692"/>
    </location>
</feature>
<dbReference type="InterPro" id="IPR011009">
    <property type="entry name" value="Kinase-like_dom_sf"/>
</dbReference>
<evidence type="ECO:0000256" key="5">
    <source>
        <dbReference type="ARBA" id="ARBA00023136"/>
    </source>
</evidence>
<dbReference type="InterPro" id="IPR000719">
    <property type="entry name" value="Prot_kinase_dom"/>
</dbReference>
<evidence type="ECO:0000256" key="1">
    <source>
        <dbReference type="ARBA" id="ARBA00004167"/>
    </source>
</evidence>
<feature type="region of interest" description="Disordered" evidence="12">
    <location>
        <begin position="84"/>
        <end position="168"/>
    </location>
</feature>
<dbReference type="GO" id="GO:0005886">
    <property type="term" value="C:plasma membrane"/>
    <property type="evidence" value="ECO:0007669"/>
    <property type="project" value="TreeGrafter"/>
</dbReference>
<dbReference type="Pfam" id="PF07679">
    <property type="entry name" value="I-set"/>
    <property type="match status" value="1"/>
</dbReference>
<feature type="domain" description="Ig-like" evidence="16">
    <location>
        <begin position="1"/>
        <end position="76"/>
    </location>
</feature>
<evidence type="ECO:0000256" key="6">
    <source>
        <dbReference type="ARBA" id="ARBA00023157"/>
    </source>
</evidence>
<feature type="compositionally biased region" description="Acidic residues" evidence="12">
    <location>
        <begin position="101"/>
        <end position="111"/>
    </location>
</feature>
<dbReference type="InterPro" id="IPR007110">
    <property type="entry name" value="Ig-like_dom"/>
</dbReference>
<accession>A0A433UBW0</accession>
<feature type="domain" description="FZ" evidence="15">
    <location>
        <begin position="167"/>
        <end position="298"/>
    </location>
</feature>
<evidence type="ECO:0000256" key="3">
    <source>
        <dbReference type="ARBA" id="ARBA00022989"/>
    </source>
</evidence>
<evidence type="ECO:0000256" key="11">
    <source>
        <dbReference type="PROSITE-ProRule" id="PRU10141"/>
    </source>
</evidence>
<dbReference type="InterPro" id="IPR036790">
    <property type="entry name" value="Frizzled_dom_sf"/>
</dbReference>
<dbReference type="InterPro" id="IPR017441">
    <property type="entry name" value="Protein_kinase_ATP_BS"/>
</dbReference>
<evidence type="ECO:0000259" key="14">
    <source>
        <dbReference type="PROSITE" id="PS50011"/>
    </source>
</evidence>
<evidence type="ECO:0000256" key="10">
    <source>
        <dbReference type="PROSITE-ProRule" id="PRU00090"/>
    </source>
</evidence>
<feature type="transmembrane region" description="Helical" evidence="13">
    <location>
        <begin position="331"/>
        <end position="352"/>
    </location>
</feature>
<dbReference type="GO" id="GO:0045202">
    <property type="term" value="C:synapse"/>
    <property type="evidence" value="ECO:0007669"/>
    <property type="project" value="UniProtKB-SubCell"/>
</dbReference>
<dbReference type="Proteomes" id="UP000271974">
    <property type="component" value="Unassembled WGS sequence"/>
</dbReference>
<dbReference type="Gene3D" id="1.10.2000.10">
    <property type="entry name" value="Frizzled cysteine-rich domain"/>
    <property type="match status" value="1"/>
</dbReference>
<dbReference type="InterPro" id="IPR003598">
    <property type="entry name" value="Ig_sub2"/>
</dbReference>
<evidence type="ECO:0000256" key="9">
    <source>
        <dbReference type="ARBA" id="ARBA00034103"/>
    </source>
</evidence>
<dbReference type="InterPro" id="IPR013783">
    <property type="entry name" value="Ig-like_fold"/>
</dbReference>
<dbReference type="SUPFAM" id="SSF48726">
    <property type="entry name" value="Immunoglobulin"/>
    <property type="match status" value="1"/>
</dbReference>
<evidence type="ECO:0000256" key="2">
    <source>
        <dbReference type="ARBA" id="ARBA00022692"/>
    </source>
</evidence>
<dbReference type="InterPro" id="IPR003599">
    <property type="entry name" value="Ig_sub"/>
</dbReference>
<sequence>MTRYRSQTIRLQCDIQGNPKPKYEWFKDNQPVSKMGKRFAPKDTNWGSKLRISKAVPSDSGFYTCKASNQFESKMTRAYVMVKDEDPPEDEGGRAGGGGGGDDEIGSEDPTDVTNTGSFGGKYDNEIVWENGENAPTTKPKQPTRPTKPEERHPTGARPRPRPGTTPSEGFCTVYHGVTCGSYVNNSHIYLRSGQTQGSLEHSFTAAFAMADSAKLTGDCQVYGIAILCYNAFPLCDMTAQTPRSRQICKDECEIMEKSTCGAEYLMAQNFDSIGKALPVCENLKGPGTPEGDNCVRLGLIGKPNLPKGVVLKPEVREKQKDKDDGSSNKLMYILIPALTVPLALGILLALICFCQKSQNNARGSARPSVNKQNSQPVEMSPLNPKSAVRAREFPMNNVRFLQELGEGAFGKVYKGELVGLYGESSVSKVAVKTLKENALPKVQNDFRREVDLDSQTVPDQDIPSGQVSVDEVVAGKVLHPGSDLGHNVQHLRILEDVSAIDPAILFRRSYIRVRRVGQQVLVQVSLRHSEIDRDYYRVQSKSLLPVRWMPPEAILYGKFTTDSDVWAFGVVLWETFSYGLQPYYGFSNQEVIEMIRSRQILACPEDCPARIYGLMVECWHEMPARRPPFREIHARLRTWRNELSVNVNVTGASPAAGPWTALSASNSGHSSSTQQSGQSSQPSHQSSTGPSNNTNLTGLTGSSNNSELPPSMYKPHLMP</sequence>
<dbReference type="SMART" id="SM00409">
    <property type="entry name" value="IG"/>
    <property type="match status" value="1"/>
</dbReference>
<dbReference type="InterPro" id="IPR013098">
    <property type="entry name" value="Ig_I-set"/>
</dbReference>
<dbReference type="Gene3D" id="3.30.200.20">
    <property type="entry name" value="Phosphorylase Kinase, domain 1"/>
    <property type="match status" value="1"/>
</dbReference>
<dbReference type="Gene3D" id="1.10.510.10">
    <property type="entry name" value="Transferase(Phosphotransferase) domain 1"/>
    <property type="match status" value="1"/>
</dbReference>
<feature type="non-terminal residue" evidence="17">
    <location>
        <position position="720"/>
    </location>
</feature>
<proteinExistence type="predicted"/>
<dbReference type="OrthoDB" id="2431000at2759"/>
<dbReference type="STRING" id="188477.A0A433UBW0"/>
<dbReference type="GO" id="GO:0005524">
    <property type="term" value="F:ATP binding"/>
    <property type="evidence" value="ECO:0007669"/>
    <property type="project" value="UniProtKB-UniRule"/>
</dbReference>
<evidence type="ECO:0000259" key="16">
    <source>
        <dbReference type="PROSITE" id="PS50835"/>
    </source>
</evidence>
<keyword evidence="4" id="KW-0770">Synapse</keyword>
<protein>
    <recommendedName>
        <fullName evidence="19">Receptor protein-tyrosine kinase</fullName>
    </recommendedName>
</protein>
<dbReference type="PANTHER" id="PTHR24416:SF611">
    <property type="entry name" value="TYROSINE-PROTEIN KINASE TRANSMEMBRANE RECEPTOR ROR"/>
    <property type="match status" value="1"/>
</dbReference>
<name>A0A433UBW0_ELYCH</name>
<keyword evidence="7" id="KW-0325">Glycoprotein</keyword>
<keyword evidence="18" id="KW-1185">Reference proteome</keyword>
<dbReference type="SMART" id="SM00408">
    <property type="entry name" value="IGc2"/>
    <property type="match status" value="1"/>
</dbReference>
<evidence type="ECO:0000256" key="4">
    <source>
        <dbReference type="ARBA" id="ARBA00023018"/>
    </source>
</evidence>
<evidence type="ECO:0000256" key="7">
    <source>
        <dbReference type="ARBA" id="ARBA00023180"/>
    </source>
</evidence>
<dbReference type="CDD" id="cd07459">
    <property type="entry name" value="CRD_TK_ROR_like"/>
    <property type="match status" value="1"/>
</dbReference>
<dbReference type="PROSITE" id="PS50835">
    <property type="entry name" value="IG_LIKE"/>
    <property type="match status" value="1"/>
</dbReference>
<dbReference type="SUPFAM" id="SSF56112">
    <property type="entry name" value="Protein kinase-like (PK-like)"/>
    <property type="match status" value="2"/>
</dbReference>
<gene>
    <name evidence="17" type="ORF">EGW08_000858</name>
</gene>
<dbReference type="FunFam" id="2.60.40.10:FF:000107">
    <property type="entry name" value="Myosin, light chain kinase a"/>
    <property type="match status" value="1"/>
</dbReference>
<feature type="compositionally biased region" description="Polar residues" evidence="12">
    <location>
        <begin position="693"/>
        <end position="709"/>
    </location>
</feature>
<dbReference type="GO" id="GO:0007169">
    <property type="term" value="P:cell surface receptor protein tyrosine kinase signaling pathway"/>
    <property type="evidence" value="ECO:0007669"/>
    <property type="project" value="TreeGrafter"/>
</dbReference>
<dbReference type="Gene3D" id="2.60.40.10">
    <property type="entry name" value="Immunoglobulins"/>
    <property type="match status" value="1"/>
</dbReference>
<feature type="compositionally biased region" description="Low complexity" evidence="12">
    <location>
        <begin position="136"/>
        <end position="145"/>
    </location>
</feature>
<dbReference type="AlphaFoldDB" id="A0A433UBW0"/>